<dbReference type="KEGG" id="pbf:CFX0092_A2430"/>
<name>A0A160T589_9CHLR</name>
<proteinExistence type="predicted"/>
<reference evidence="1" key="1">
    <citation type="submission" date="2016-01" db="EMBL/GenBank/DDBJ databases">
        <authorList>
            <person name="Mcilroy J.S."/>
            <person name="Karst M S."/>
            <person name="Albertsen M."/>
        </authorList>
    </citation>
    <scope>NUCLEOTIDE SEQUENCE</scope>
    <source>
        <strain evidence="1">Cfx-K</strain>
    </source>
</reference>
<gene>
    <name evidence="1" type="ORF">CFX0092_A2430</name>
</gene>
<accession>A0A160T589</accession>
<keyword evidence="2" id="KW-1185">Reference proteome</keyword>
<protein>
    <submittedName>
        <fullName evidence="1">Uncharacterized protein</fullName>
    </submittedName>
</protein>
<dbReference type="EMBL" id="LN890655">
    <property type="protein sequence ID" value="CUS04308.2"/>
    <property type="molecule type" value="Genomic_DNA"/>
</dbReference>
<evidence type="ECO:0000313" key="2">
    <source>
        <dbReference type="Proteomes" id="UP000215027"/>
    </source>
</evidence>
<dbReference type="AlphaFoldDB" id="A0A160T589"/>
<organism evidence="1 2">
    <name type="scientific">Candidatus Promineifilum breve</name>
    <dbReference type="NCBI Taxonomy" id="1806508"/>
    <lineage>
        <taxon>Bacteria</taxon>
        <taxon>Bacillati</taxon>
        <taxon>Chloroflexota</taxon>
        <taxon>Ardenticatenia</taxon>
        <taxon>Candidatus Promineifilales</taxon>
        <taxon>Candidatus Promineifilaceae</taxon>
        <taxon>Candidatus Promineifilum</taxon>
    </lineage>
</organism>
<sequence length="47" mass="5309">MTGRNRVFSQASCTAFDPIEGTETFAPEYVQTDGTVWLHSLRPDRGY</sequence>
<dbReference type="Proteomes" id="UP000215027">
    <property type="component" value="Chromosome I"/>
</dbReference>
<evidence type="ECO:0000313" key="1">
    <source>
        <dbReference type="EMBL" id="CUS04308.2"/>
    </source>
</evidence>